<evidence type="ECO:0000313" key="9">
    <source>
        <dbReference type="EMBL" id="MBC8593193.1"/>
    </source>
</evidence>
<dbReference type="PROSITE" id="PS51257">
    <property type="entry name" value="PROKAR_LIPOPROTEIN"/>
    <property type="match status" value="1"/>
</dbReference>
<dbReference type="SUPFAM" id="SSF48452">
    <property type="entry name" value="TPR-like"/>
    <property type="match status" value="1"/>
</dbReference>
<comment type="caution">
    <text evidence="9">The sequence shown here is derived from an EMBL/GenBank/DDBJ whole genome shotgun (WGS) entry which is preliminary data.</text>
</comment>
<proteinExistence type="inferred from homology"/>
<dbReference type="GO" id="GO:0009279">
    <property type="term" value="C:cell outer membrane"/>
    <property type="evidence" value="ECO:0007669"/>
    <property type="project" value="UniProtKB-SubCell"/>
</dbReference>
<evidence type="ECO:0000259" key="7">
    <source>
        <dbReference type="Pfam" id="PF07980"/>
    </source>
</evidence>
<gene>
    <name evidence="9" type="ORF">H8744_07995</name>
</gene>
<evidence type="ECO:0000256" key="3">
    <source>
        <dbReference type="ARBA" id="ARBA00022729"/>
    </source>
</evidence>
<evidence type="ECO:0000256" key="4">
    <source>
        <dbReference type="ARBA" id="ARBA00023136"/>
    </source>
</evidence>
<evidence type="ECO:0000256" key="5">
    <source>
        <dbReference type="ARBA" id="ARBA00023237"/>
    </source>
</evidence>
<dbReference type="Pfam" id="PF14322">
    <property type="entry name" value="SusD-like_3"/>
    <property type="match status" value="1"/>
</dbReference>
<protein>
    <submittedName>
        <fullName evidence="9">RagB/SusD family nutrient uptake outer membrane protein</fullName>
    </submittedName>
</protein>
<feature type="domain" description="SusD-like N-terminal" evidence="8">
    <location>
        <begin position="84"/>
        <end position="223"/>
    </location>
</feature>
<dbReference type="Proteomes" id="UP000651085">
    <property type="component" value="Unassembled WGS sequence"/>
</dbReference>
<dbReference type="InterPro" id="IPR033985">
    <property type="entry name" value="SusD-like_N"/>
</dbReference>
<dbReference type="AlphaFoldDB" id="A0A926F067"/>
<evidence type="ECO:0000256" key="2">
    <source>
        <dbReference type="ARBA" id="ARBA00006275"/>
    </source>
</evidence>
<keyword evidence="10" id="KW-1185">Reference proteome</keyword>
<dbReference type="InterPro" id="IPR012944">
    <property type="entry name" value="SusD_RagB_dom"/>
</dbReference>
<evidence type="ECO:0000256" key="6">
    <source>
        <dbReference type="SAM" id="SignalP"/>
    </source>
</evidence>
<dbReference type="EMBL" id="JACRTF010000001">
    <property type="protein sequence ID" value="MBC8593193.1"/>
    <property type="molecule type" value="Genomic_DNA"/>
</dbReference>
<accession>A0A926F067</accession>
<dbReference type="InterPro" id="IPR011990">
    <property type="entry name" value="TPR-like_helical_dom_sf"/>
</dbReference>
<keyword evidence="4" id="KW-0472">Membrane</keyword>
<feature type="signal peptide" evidence="6">
    <location>
        <begin position="1"/>
        <end position="21"/>
    </location>
</feature>
<dbReference type="Pfam" id="PF07980">
    <property type="entry name" value="SusD_RagB"/>
    <property type="match status" value="1"/>
</dbReference>
<keyword evidence="5" id="KW-0998">Cell outer membrane</keyword>
<feature type="domain" description="RagB/SusD" evidence="7">
    <location>
        <begin position="315"/>
        <end position="537"/>
    </location>
</feature>
<feature type="chain" id="PRO_5039061486" evidence="6">
    <location>
        <begin position="22"/>
        <end position="541"/>
    </location>
</feature>
<name>A0A926F067_9BACT</name>
<keyword evidence="3 6" id="KW-0732">Signal</keyword>
<reference evidence="9" key="1">
    <citation type="submission" date="2020-08" db="EMBL/GenBank/DDBJ databases">
        <title>Genome public.</title>
        <authorList>
            <person name="Liu C."/>
            <person name="Sun Q."/>
        </authorList>
    </citation>
    <scope>NUCLEOTIDE SEQUENCE</scope>
    <source>
        <strain evidence="9">N12</strain>
    </source>
</reference>
<comment type="subcellular location">
    <subcellularLocation>
        <location evidence="1">Cell outer membrane</location>
    </subcellularLocation>
</comment>
<evidence type="ECO:0000259" key="8">
    <source>
        <dbReference type="Pfam" id="PF14322"/>
    </source>
</evidence>
<dbReference type="Gene3D" id="1.25.40.390">
    <property type="match status" value="1"/>
</dbReference>
<organism evidence="9 10">
    <name type="scientific">Jilunia laotingensis</name>
    <dbReference type="NCBI Taxonomy" id="2763675"/>
    <lineage>
        <taxon>Bacteria</taxon>
        <taxon>Pseudomonadati</taxon>
        <taxon>Bacteroidota</taxon>
        <taxon>Bacteroidia</taxon>
        <taxon>Bacteroidales</taxon>
        <taxon>Bacteroidaceae</taxon>
        <taxon>Jilunia</taxon>
    </lineage>
</organism>
<dbReference type="RefSeq" id="WP_262434341.1">
    <property type="nucleotide sequence ID" value="NZ_JACRTF010000001.1"/>
</dbReference>
<sequence length="541" mass="61699">MKAYIKIAVAAFLMGSTISCSNDLDEKVYSLVTEGTYNFTTEDFHPTVASVYSYFRFIGHDNYWGTQELTTDGIVNPPNSSGWDDGGTYRMLHYHKWTSEQNHVRVMWDKFYQGVILCNTVIDQIESGLLPAPSDAEKKAGLAELRAVRAYYNWLICDNFGDAPLIKTRTSELPEKSSRREIYQFIVDELTAIIPDLDEEQGGKMYGRMNKWAGMTLLANVYLNAKVYIGEEHWQDCLNVCNEIIKDSPCDLSDNYRDSFLASGTENSKEILFTIPFDKTLAGGQSIHMFSWHGELQKKFKLEATPWGSGSSMALTQFIDTYDEKDTRLGDTWLMGDQITPEGELLLCTYDKKGEPLSYIKEVKDGHYTNETDGYRMYKFEVEPGTPGSSNTDFPLHRYSEILLMKAECLLRLGQPGAGALVTEVRKRNFKGNPERATVTDDELKQNSSYQYGTVENYVNKHDGDQSPIQFGRLLDELGWEFVWEMHRRRDMIRFGIFTKKNWLSHDAAGEGDYRTVFPIPEAALTSNPKLTQNPDYLSNN</sequence>
<evidence type="ECO:0000313" key="10">
    <source>
        <dbReference type="Proteomes" id="UP000651085"/>
    </source>
</evidence>
<evidence type="ECO:0000256" key="1">
    <source>
        <dbReference type="ARBA" id="ARBA00004442"/>
    </source>
</evidence>
<comment type="similarity">
    <text evidence="2">Belongs to the SusD family.</text>
</comment>